<comment type="caution">
    <text evidence="2">The sequence shown here is derived from an EMBL/GenBank/DDBJ whole genome shotgun (WGS) entry which is preliminary data.</text>
</comment>
<evidence type="ECO:0000313" key="3">
    <source>
        <dbReference type="Proteomes" id="UP001336835"/>
    </source>
</evidence>
<name>A0ABU7I215_9SPHI</name>
<evidence type="ECO:0000256" key="1">
    <source>
        <dbReference type="SAM" id="SignalP"/>
    </source>
</evidence>
<gene>
    <name evidence="2" type="ORF">VRU48_00170</name>
</gene>
<organism evidence="2 3">
    <name type="scientific">Pedobacter albus</name>
    <dbReference type="NCBI Taxonomy" id="3113905"/>
    <lineage>
        <taxon>Bacteria</taxon>
        <taxon>Pseudomonadati</taxon>
        <taxon>Bacteroidota</taxon>
        <taxon>Sphingobacteriia</taxon>
        <taxon>Sphingobacteriales</taxon>
        <taxon>Sphingobacteriaceae</taxon>
        <taxon>Pedobacter</taxon>
    </lineage>
</organism>
<sequence>MMKPLLAFLLLLLHFPTDKAFQADIVDDLSNNFKAGNSKEIAKSFAASVELIIIDQEDVYNKAQAEQILKDFFVKNPPNRVSIIHRLSNYPNYRLGILSLGTKNGKFRVTITMSLKKPANNFLITELRIEPDKE</sequence>
<dbReference type="EMBL" id="JAZDQT010000001">
    <property type="protein sequence ID" value="MEE1943499.1"/>
    <property type="molecule type" value="Genomic_DNA"/>
</dbReference>
<dbReference type="InterPro" id="IPR031977">
    <property type="entry name" value="DUF4783"/>
</dbReference>
<dbReference type="RefSeq" id="WP_330105911.1">
    <property type="nucleotide sequence ID" value="NZ_JAZDQT010000001.1"/>
</dbReference>
<feature type="chain" id="PRO_5046237405" evidence="1">
    <location>
        <begin position="21"/>
        <end position="134"/>
    </location>
</feature>
<proteinExistence type="predicted"/>
<feature type="signal peptide" evidence="1">
    <location>
        <begin position="1"/>
        <end position="20"/>
    </location>
</feature>
<evidence type="ECO:0000313" key="2">
    <source>
        <dbReference type="EMBL" id="MEE1943499.1"/>
    </source>
</evidence>
<dbReference type="Gene3D" id="3.10.450.50">
    <property type="match status" value="1"/>
</dbReference>
<accession>A0ABU7I215</accession>
<keyword evidence="1" id="KW-0732">Signal</keyword>
<keyword evidence="3" id="KW-1185">Reference proteome</keyword>
<dbReference type="Pfam" id="PF16022">
    <property type="entry name" value="DUF4783"/>
    <property type="match status" value="1"/>
</dbReference>
<protein>
    <submittedName>
        <fullName evidence="2">DUF4783 domain-containing protein</fullName>
    </submittedName>
</protein>
<dbReference type="Proteomes" id="UP001336835">
    <property type="component" value="Unassembled WGS sequence"/>
</dbReference>
<reference evidence="2 3" key="1">
    <citation type="submission" date="2024-01" db="EMBL/GenBank/DDBJ databases">
        <title>Pedobacter sp. nov., isolated from fresh soil.</title>
        <authorList>
            <person name="Le N.T.T."/>
        </authorList>
    </citation>
    <scope>NUCLEOTIDE SEQUENCE [LARGE SCALE GENOMIC DNA]</scope>
    <source>
        <strain evidence="2 3">KR3-3</strain>
    </source>
</reference>